<feature type="domain" description="Endonuclease/exonuclease/phosphatase" evidence="2">
    <location>
        <begin position="41"/>
        <end position="325"/>
    </location>
</feature>
<proteinExistence type="predicted"/>
<dbReference type="SUPFAM" id="SSF56219">
    <property type="entry name" value="DNase I-like"/>
    <property type="match status" value="1"/>
</dbReference>
<evidence type="ECO:0000256" key="1">
    <source>
        <dbReference type="SAM" id="SignalP"/>
    </source>
</evidence>
<dbReference type="GeneID" id="19977229"/>
<dbReference type="InterPro" id="IPR036691">
    <property type="entry name" value="Endo/exonu/phosph_ase_sf"/>
</dbReference>
<reference evidence="3 4" key="1">
    <citation type="submission" date="2013-03" db="EMBL/GenBank/DDBJ databases">
        <title>The Genome Sequence of Phialophora europaea CBS 101466.</title>
        <authorList>
            <consortium name="The Broad Institute Genomics Platform"/>
            <person name="Cuomo C."/>
            <person name="de Hoog S."/>
            <person name="Gorbushina A."/>
            <person name="Walker B."/>
            <person name="Young S.K."/>
            <person name="Zeng Q."/>
            <person name="Gargeya S."/>
            <person name="Fitzgerald M."/>
            <person name="Haas B."/>
            <person name="Abouelleil A."/>
            <person name="Allen A.W."/>
            <person name="Alvarado L."/>
            <person name="Arachchi H.M."/>
            <person name="Berlin A.M."/>
            <person name="Chapman S.B."/>
            <person name="Gainer-Dewar J."/>
            <person name="Goldberg J."/>
            <person name="Griggs A."/>
            <person name="Gujja S."/>
            <person name="Hansen M."/>
            <person name="Howarth C."/>
            <person name="Imamovic A."/>
            <person name="Ireland A."/>
            <person name="Larimer J."/>
            <person name="McCowan C."/>
            <person name="Murphy C."/>
            <person name="Pearson M."/>
            <person name="Poon T.W."/>
            <person name="Priest M."/>
            <person name="Roberts A."/>
            <person name="Saif S."/>
            <person name="Shea T."/>
            <person name="Sisk P."/>
            <person name="Sykes S."/>
            <person name="Wortman J."/>
            <person name="Nusbaum C."/>
            <person name="Birren B."/>
        </authorList>
    </citation>
    <scope>NUCLEOTIDE SEQUENCE [LARGE SCALE GENOMIC DNA]</scope>
    <source>
        <strain evidence="3 4">CBS 101466</strain>
    </source>
</reference>
<dbReference type="eggNOG" id="ENOG502RYM4">
    <property type="taxonomic scope" value="Eukaryota"/>
</dbReference>
<protein>
    <recommendedName>
        <fullName evidence="2">Endonuclease/exonuclease/phosphatase domain-containing protein</fullName>
    </recommendedName>
</protein>
<evidence type="ECO:0000259" key="2">
    <source>
        <dbReference type="Pfam" id="PF03372"/>
    </source>
</evidence>
<dbReference type="HOGENOM" id="CLU_030508_0_1_1"/>
<gene>
    <name evidence="3" type="ORF">HMPREF1541_09890</name>
</gene>
<evidence type="ECO:0000313" key="4">
    <source>
        <dbReference type="Proteomes" id="UP000030752"/>
    </source>
</evidence>
<dbReference type="Pfam" id="PF03372">
    <property type="entry name" value="Exo_endo_phos"/>
    <property type="match status" value="1"/>
</dbReference>
<dbReference type="InParanoid" id="W2SAT3"/>
<dbReference type="Proteomes" id="UP000030752">
    <property type="component" value="Unassembled WGS sequence"/>
</dbReference>
<dbReference type="InterPro" id="IPR050410">
    <property type="entry name" value="CCR4/nocturin_mRNA_transcr"/>
</dbReference>
<dbReference type="Gene3D" id="3.60.10.10">
    <property type="entry name" value="Endonuclease/exonuclease/phosphatase"/>
    <property type="match status" value="1"/>
</dbReference>
<dbReference type="GO" id="GO:0000175">
    <property type="term" value="F:3'-5'-RNA exonuclease activity"/>
    <property type="evidence" value="ECO:0007669"/>
    <property type="project" value="TreeGrafter"/>
</dbReference>
<organism evidence="3 4">
    <name type="scientific">Cyphellophora europaea (strain CBS 101466)</name>
    <name type="common">Phialophora europaea</name>
    <dbReference type="NCBI Taxonomy" id="1220924"/>
    <lineage>
        <taxon>Eukaryota</taxon>
        <taxon>Fungi</taxon>
        <taxon>Dikarya</taxon>
        <taxon>Ascomycota</taxon>
        <taxon>Pezizomycotina</taxon>
        <taxon>Eurotiomycetes</taxon>
        <taxon>Chaetothyriomycetidae</taxon>
        <taxon>Chaetothyriales</taxon>
        <taxon>Cyphellophoraceae</taxon>
        <taxon>Cyphellophora</taxon>
    </lineage>
</organism>
<name>W2SAT3_CYPE1</name>
<dbReference type="RefSeq" id="XP_008712784.1">
    <property type="nucleotide sequence ID" value="XM_008714562.1"/>
</dbReference>
<sequence>MHLYLRSIIIAGLCLGLAEGAVVRSEYVPRGEPNTAPLRFLTWNIRWDEGKNVTESNVTAALVDGMPPVPKPYYAGADVEKPWTERGYRVANDILFNAVDFFGGQEVSLYQQDTLLTLLGDGYTTVGNGKNGRAKSGYPMVFYKKAAAKLNTWDTFFLSQTPFEKSKYNGTSVVRAVVTAKFTTPSGNTITLVNTHLDHKSEDARRYGASLMLHRAKFEFIKTGGKPVVLLGDFNSNPDSKNNGAYQIMTGSMPPVPLNATFLKTYNWTAAEEQSAGMTDDFHFEDLMGATPARYRSGHFSTTAGSAAACDPKGFHRIDFIMACSIRRWTPKAFRVGENLYDDGVRSR</sequence>
<dbReference type="VEuPathDB" id="FungiDB:HMPREF1541_09890"/>
<dbReference type="PANTHER" id="PTHR12121">
    <property type="entry name" value="CARBON CATABOLITE REPRESSOR PROTEIN 4"/>
    <property type="match status" value="1"/>
</dbReference>
<feature type="signal peptide" evidence="1">
    <location>
        <begin position="1"/>
        <end position="20"/>
    </location>
</feature>
<keyword evidence="4" id="KW-1185">Reference proteome</keyword>
<keyword evidence="1" id="KW-0732">Signal</keyword>
<dbReference type="InterPro" id="IPR005135">
    <property type="entry name" value="Endo/exonuclease/phosphatase"/>
</dbReference>
<evidence type="ECO:0000313" key="3">
    <source>
        <dbReference type="EMBL" id="ETN45014.1"/>
    </source>
</evidence>
<dbReference type="PANTHER" id="PTHR12121:SF36">
    <property type="entry name" value="ENDONUCLEASE_EXONUCLEASE_PHOSPHATASE DOMAIN-CONTAINING PROTEIN"/>
    <property type="match status" value="1"/>
</dbReference>
<accession>W2SAT3</accession>
<dbReference type="AlphaFoldDB" id="W2SAT3"/>
<feature type="chain" id="PRO_5004824217" description="Endonuclease/exonuclease/phosphatase domain-containing protein" evidence="1">
    <location>
        <begin position="21"/>
        <end position="348"/>
    </location>
</feature>
<dbReference type="EMBL" id="KB822713">
    <property type="protein sequence ID" value="ETN45014.1"/>
    <property type="molecule type" value="Genomic_DNA"/>
</dbReference>
<dbReference type="OrthoDB" id="276515at2759"/>